<dbReference type="GO" id="GO:0051321">
    <property type="term" value="P:meiotic cell cycle"/>
    <property type="evidence" value="ECO:0007669"/>
    <property type="project" value="TreeGrafter"/>
</dbReference>
<dbReference type="Pfam" id="PF04130">
    <property type="entry name" value="GCP_C_terminal"/>
    <property type="match status" value="1"/>
</dbReference>
<dbReference type="GO" id="GO:0031122">
    <property type="term" value="P:cytoplasmic microtubule organization"/>
    <property type="evidence" value="ECO:0007669"/>
    <property type="project" value="TreeGrafter"/>
</dbReference>
<dbReference type="InterPro" id="IPR007259">
    <property type="entry name" value="GCP"/>
</dbReference>
<accession>A0A7J9IMC9</accession>
<feature type="non-terminal residue" evidence="8">
    <location>
        <position position="1"/>
    </location>
</feature>
<reference evidence="8 9" key="1">
    <citation type="journal article" date="2019" name="Genome Biol. Evol.">
        <title>Insights into the evolution of the New World diploid cottons (Gossypium, subgenus Houzingenia) based on genome sequencing.</title>
        <authorList>
            <person name="Grover C.E."/>
            <person name="Arick M.A. 2nd"/>
            <person name="Thrash A."/>
            <person name="Conover J.L."/>
            <person name="Sanders W.S."/>
            <person name="Peterson D.G."/>
            <person name="Frelichowski J.E."/>
            <person name="Scheffler J.A."/>
            <person name="Scheffler B.E."/>
            <person name="Wendel J.F."/>
        </authorList>
    </citation>
    <scope>NUCLEOTIDE SEQUENCE [LARGE SCALE GENOMIC DNA]</scope>
    <source>
        <strain evidence="8">6</strain>
        <tissue evidence="8">Leaf</tissue>
    </source>
</reference>
<dbReference type="PANTHER" id="PTHR19302">
    <property type="entry name" value="GAMMA TUBULIN COMPLEX PROTEIN"/>
    <property type="match status" value="1"/>
</dbReference>
<dbReference type="Proteomes" id="UP000593575">
    <property type="component" value="Unassembled WGS sequence"/>
</dbReference>
<dbReference type="Pfam" id="PF17681">
    <property type="entry name" value="GCP_N_terminal"/>
    <property type="match status" value="2"/>
</dbReference>
<gene>
    <name evidence="8" type="ORF">Goarm_019994</name>
</gene>
<dbReference type="GO" id="GO:0000278">
    <property type="term" value="P:mitotic cell cycle"/>
    <property type="evidence" value="ECO:0007669"/>
    <property type="project" value="TreeGrafter"/>
</dbReference>
<evidence type="ECO:0000313" key="8">
    <source>
        <dbReference type="EMBL" id="MBA0823252.1"/>
    </source>
</evidence>
<dbReference type="Gene3D" id="1.20.120.1900">
    <property type="entry name" value="Gamma-tubulin complex, C-terminal domain"/>
    <property type="match status" value="1"/>
</dbReference>
<comment type="similarity">
    <text evidence="1 5">Belongs to the TUBGCP family.</text>
</comment>
<name>A0A7J9IMC9_9ROSI</name>
<evidence type="ECO:0000256" key="1">
    <source>
        <dbReference type="ARBA" id="ARBA00010337"/>
    </source>
</evidence>
<evidence type="ECO:0000259" key="7">
    <source>
        <dbReference type="Pfam" id="PF17681"/>
    </source>
</evidence>
<protein>
    <recommendedName>
        <fullName evidence="5">Gamma-tubulin complex component</fullName>
    </recommendedName>
</protein>
<keyword evidence="4 5" id="KW-0206">Cytoskeleton</keyword>
<evidence type="ECO:0000256" key="2">
    <source>
        <dbReference type="ARBA" id="ARBA00022490"/>
    </source>
</evidence>
<sequence length="450" mass="50572">ELAKRIFPLCESFLLIDEVVESGSQFKNGLVNHVFAAALWALLLDYQAMVAQLEHQFRLRRLSIQGLWFYCQPMMGSMQALSTVIKKVSANNYAGSAVLNLLQSQAKAMAGDCAVRSLLEKMTHSASIAYLSILERMSVKQDSSVFPNPHLALILNERVAFVPSGHVCLNVIVGVVDDPYGEFFIAGNKSLQKESLTQDYDAKYWRKCYSLKDIPSFLANIAGTILTTGKFLNVMRECGYNVQVPVSGNSKLMTFGSNHQYLECVKAAYEFASGELLSLIKEKYNLIGKLRSIKRYLLLDQSMVNNAFSRKPSTYICRNLYPLDPSYQEKPESKGDFMVHFMDIAREELLKKHDEISVEKLQSLLDLALRTTAAAADPCHEDLTCCVERSSVLKGLSRLKDLDIKNVSHSNDLEEPIIITGLETFSLSYKVGFSCCSYCMMFLNEFSNYN</sequence>
<dbReference type="AlphaFoldDB" id="A0A7J9IMC9"/>
<comment type="subcellular location">
    <subcellularLocation>
        <location evidence="5">Cytoplasm</location>
        <location evidence="5">Cytoskeleton</location>
        <location evidence="5">Microtubule organizing center</location>
    </subcellularLocation>
</comment>
<evidence type="ECO:0000313" key="9">
    <source>
        <dbReference type="Proteomes" id="UP000593575"/>
    </source>
</evidence>
<comment type="function">
    <text evidence="5">Component of the gamma-tubulin ring complex (gTuRC) which mediates microtubule nucleation.</text>
</comment>
<evidence type="ECO:0000259" key="6">
    <source>
        <dbReference type="Pfam" id="PF04130"/>
    </source>
</evidence>
<dbReference type="InterPro" id="IPR041470">
    <property type="entry name" value="GCP_N"/>
</dbReference>
<dbReference type="GO" id="GO:0051225">
    <property type="term" value="P:spindle assembly"/>
    <property type="evidence" value="ECO:0007669"/>
    <property type="project" value="TreeGrafter"/>
</dbReference>
<proteinExistence type="inferred from homology"/>
<evidence type="ECO:0000256" key="5">
    <source>
        <dbReference type="RuleBase" id="RU363050"/>
    </source>
</evidence>
<feature type="domain" description="Gamma tubulin complex component protein N-terminal" evidence="7">
    <location>
        <begin position="1"/>
        <end position="136"/>
    </location>
</feature>
<dbReference type="GO" id="GO:0043015">
    <property type="term" value="F:gamma-tubulin binding"/>
    <property type="evidence" value="ECO:0007669"/>
    <property type="project" value="InterPro"/>
</dbReference>
<dbReference type="PANTHER" id="PTHR19302:SF13">
    <property type="entry name" value="GAMMA-TUBULIN COMPLEX COMPONENT 2"/>
    <property type="match status" value="1"/>
</dbReference>
<dbReference type="GO" id="GO:0000930">
    <property type="term" value="C:gamma-tubulin complex"/>
    <property type="evidence" value="ECO:0007669"/>
    <property type="project" value="TreeGrafter"/>
</dbReference>
<keyword evidence="2 5" id="KW-0963">Cytoplasm</keyword>
<dbReference type="EMBL" id="JABFAE010000002">
    <property type="protein sequence ID" value="MBA0823252.1"/>
    <property type="molecule type" value="Genomic_DNA"/>
</dbReference>
<dbReference type="GO" id="GO:0000922">
    <property type="term" value="C:spindle pole"/>
    <property type="evidence" value="ECO:0007669"/>
    <property type="project" value="InterPro"/>
</dbReference>
<comment type="caution">
    <text evidence="8">The sequence shown here is derived from an EMBL/GenBank/DDBJ whole genome shotgun (WGS) entry which is preliminary data.</text>
</comment>
<evidence type="ECO:0000256" key="4">
    <source>
        <dbReference type="ARBA" id="ARBA00023212"/>
    </source>
</evidence>
<dbReference type="InterPro" id="IPR042241">
    <property type="entry name" value="GCP_C_sf"/>
</dbReference>
<organism evidence="8 9">
    <name type="scientific">Gossypium armourianum</name>
    <dbReference type="NCBI Taxonomy" id="34283"/>
    <lineage>
        <taxon>Eukaryota</taxon>
        <taxon>Viridiplantae</taxon>
        <taxon>Streptophyta</taxon>
        <taxon>Embryophyta</taxon>
        <taxon>Tracheophyta</taxon>
        <taxon>Spermatophyta</taxon>
        <taxon>Magnoliopsida</taxon>
        <taxon>eudicotyledons</taxon>
        <taxon>Gunneridae</taxon>
        <taxon>Pentapetalae</taxon>
        <taxon>rosids</taxon>
        <taxon>malvids</taxon>
        <taxon>Malvales</taxon>
        <taxon>Malvaceae</taxon>
        <taxon>Malvoideae</taxon>
        <taxon>Gossypium</taxon>
    </lineage>
</organism>
<dbReference type="InterPro" id="IPR040457">
    <property type="entry name" value="GCP_C"/>
</dbReference>
<dbReference type="GO" id="GO:0051011">
    <property type="term" value="F:microtubule minus-end binding"/>
    <property type="evidence" value="ECO:0007669"/>
    <property type="project" value="TreeGrafter"/>
</dbReference>
<dbReference type="GO" id="GO:0005874">
    <property type="term" value="C:microtubule"/>
    <property type="evidence" value="ECO:0007669"/>
    <property type="project" value="UniProtKB-KW"/>
</dbReference>
<feature type="domain" description="Gamma tubulin complex component protein N-terminal" evidence="7">
    <location>
        <begin position="173"/>
        <end position="283"/>
    </location>
</feature>
<dbReference type="GO" id="GO:0007020">
    <property type="term" value="P:microtubule nucleation"/>
    <property type="evidence" value="ECO:0007669"/>
    <property type="project" value="InterPro"/>
</dbReference>
<feature type="domain" description="Gamma tubulin complex component C-terminal" evidence="6">
    <location>
        <begin position="334"/>
        <end position="431"/>
    </location>
</feature>
<evidence type="ECO:0000256" key="3">
    <source>
        <dbReference type="ARBA" id="ARBA00022701"/>
    </source>
</evidence>
<keyword evidence="9" id="KW-1185">Reference proteome</keyword>
<keyword evidence="3 5" id="KW-0493">Microtubule</keyword>